<feature type="transmembrane region" description="Helical" evidence="8">
    <location>
        <begin position="240"/>
        <end position="259"/>
    </location>
</feature>
<accession>B1FNK7</accession>
<dbReference type="PANTHER" id="PTHR43271:SF1">
    <property type="entry name" value="INNER MEMBRANE TRANSPORT PROTEIN YNFM"/>
    <property type="match status" value="1"/>
</dbReference>
<keyword evidence="4" id="KW-1003">Cell membrane</keyword>
<dbReference type="PATRIC" id="fig|396596.7.peg.1663"/>
<comment type="similarity">
    <text evidence="2">Belongs to the major facilitator superfamily.</text>
</comment>
<dbReference type="Proteomes" id="UP000005463">
    <property type="component" value="Unassembled WGS sequence"/>
</dbReference>
<evidence type="ECO:0000313" key="10">
    <source>
        <dbReference type="EMBL" id="EDT00858.1"/>
    </source>
</evidence>
<feature type="transmembrane region" description="Helical" evidence="8">
    <location>
        <begin position="316"/>
        <end position="338"/>
    </location>
</feature>
<dbReference type="InterPro" id="IPR005829">
    <property type="entry name" value="Sugar_transporter_CS"/>
</dbReference>
<dbReference type="GO" id="GO:0005886">
    <property type="term" value="C:plasma membrane"/>
    <property type="evidence" value="ECO:0007669"/>
    <property type="project" value="UniProtKB-SubCell"/>
</dbReference>
<dbReference type="AlphaFoldDB" id="B1FNK7"/>
<protein>
    <submittedName>
        <fullName evidence="10">Major facilitator superfamily MFS_1</fullName>
    </submittedName>
</protein>
<dbReference type="InterPro" id="IPR036259">
    <property type="entry name" value="MFS_trans_sf"/>
</dbReference>
<feature type="transmembrane region" description="Helical" evidence="8">
    <location>
        <begin position="437"/>
        <end position="457"/>
    </location>
</feature>
<keyword evidence="6 8" id="KW-1133">Transmembrane helix</keyword>
<dbReference type="PANTHER" id="PTHR43271">
    <property type="entry name" value="BLL2771 PROTEIN"/>
    <property type="match status" value="1"/>
</dbReference>
<feature type="transmembrane region" description="Helical" evidence="8">
    <location>
        <begin position="210"/>
        <end position="228"/>
    </location>
</feature>
<evidence type="ECO:0000256" key="7">
    <source>
        <dbReference type="ARBA" id="ARBA00023136"/>
    </source>
</evidence>
<dbReference type="SUPFAM" id="SSF103473">
    <property type="entry name" value="MFS general substrate transporter"/>
    <property type="match status" value="1"/>
</dbReference>
<dbReference type="InterPro" id="IPR011701">
    <property type="entry name" value="MFS"/>
</dbReference>
<gene>
    <name evidence="10" type="ORF">BamIOP4010DRAFT_5618</name>
</gene>
<evidence type="ECO:0000256" key="2">
    <source>
        <dbReference type="ARBA" id="ARBA00008335"/>
    </source>
</evidence>
<feature type="transmembrane region" description="Helical" evidence="8">
    <location>
        <begin position="85"/>
        <end position="107"/>
    </location>
</feature>
<dbReference type="CDD" id="cd17324">
    <property type="entry name" value="MFS_NepI_like"/>
    <property type="match status" value="1"/>
</dbReference>
<evidence type="ECO:0000256" key="8">
    <source>
        <dbReference type="SAM" id="Phobius"/>
    </source>
</evidence>
<evidence type="ECO:0000259" key="9">
    <source>
        <dbReference type="PROSITE" id="PS50850"/>
    </source>
</evidence>
<feature type="transmembrane region" description="Helical" evidence="8">
    <location>
        <begin position="176"/>
        <end position="198"/>
    </location>
</feature>
<keyword evidence="7 8" id="KW-0472">Membrane</keyword>
<feature type="transmembrane region" description="Helical" evidence="8">
    <location>
        <begin position="289"/>
        <end position="310"/>
    </location>
</feature>
<feature type="transmembrane region" description="Helical" evidence="8">
    <location>
        <begin position="412"/>
        <end position="431"/>
    </location>
</feature>
<feature type="transmembrane region" description="Helical" evidence="8">
    <location>
        <begin position="375"/>
        <end position="400"/>
    </location>
</feature>
<evidence type="ECO:0000256" key="5">
    <source>
        <dbReference type="ARBA" id="ARBA00022692"/>
    </source>
</evidence>
<feature type="transmembrane region" description="Helical" evidence="8">
    <location>
        <begin position="350"/>
        <end position="369"/>
    </location>
</feature>
<feature type="transmembrane region" description="Helical" evidence="8">
    <location>
        <begin position="119"/>
        <end position="139"/>
    </location>
</feature>
<dbReference type="PROSITE" id="PS50850">
    <property type="entry name" value="MFS"/>
    <property type="match status" value="1"/>
</dbReference>
<feature type="domain" description="Major facilitator superfamily (MFS) profile" evidence="9">
    <location>
        <begin position="81"/>
        <end position="465"/>
    </location>
</feature>
<dbReference type="EMBL" id="ABLC01000234">
    <property type="protein sequence ID" value="EDT00858.1"/>
    <property type="molecule type" value="Genomic_DNA"/>
</dbReference>
<organism evidence="10 11">
    <name type="scientific">Burkholderia ambifaria IOP40-10</name>
    <dbReference type="NCBI Taxonomy" id="396596"/>
    <lineage>
        <taxon>Bacteria</taxon>
        <taxon>Pseudomonadati</taxon>
        <taxon>Pseudomonadota</taxon>
        <taxon>Betaproteobacteria</taxon>
        <taxon>Burkholderiales</taxon>
        <taxon>Burkholderiaceae</taxon>
        <taxon>Burkholderia</taxon>
        <taxon>Burkholderia cepacia complex</taxon>
    </lineage>
</organism>
<comment type="subcellular location">
    <subcellularLocation>
        <location evidence="1">Cell membrane</location>
        <topology evidence="1">Multi-pass membrane protein</topology>
    </subcellularLocation>
</comment>
<dbReference type="PROSITE" id="PS00216">
    <property type="entry name" value="SUGAR_TRANSPORT_1"/>
    <property type="match status" value="1"/>
</dbReference>
<evidence type="ECO:0000313" key="11">
    <source>
        <dbReference type="Proteomes" id="UP000005463"/>
    </source>
</evidence>
<keyword evidence="3" id="KW-0813">Transport</keyword>
<dbReference type="GO" id="GO:0022857">
    <property type="term" value="F:transmembrane transporter activity"/>
    <property type="evidence" value="ECO:0007669"/>
    <property type="project" value="InterPro"/>
</dbReference>
<reference evidence="10 11" key="1">
    <citation type="submission" date="2008-03" db="EMBL/GenBank/DDBJ databases">
        <title>Sequencing of the draft genome and assembly of Burkholderia ambifaria IOP40-10.</title>
        <authorList>
            <consortium name="US DOE Joint Genome Institute (JGI-PGF)"/>
            <person name="Copeland A."/>
            <person name="Lucas S."/>
            <person name="Lapidus A."/>
            <person name="Glavina del Rio T."/>
            <person name="Dalin E."/>
            <person name="Tice H."/>
            <person name="Bruce D."/>
            <person name="Goodwin L."/>
            <person name="Pitluck S."/>
            <person name="Larimer F."/>
            <person name="Land M.L."/>
            <person name="Hauser L."/>
            <person name="Tiedje J."/>
            <person name="Richardson P."/>
        </authorList>
    </citation>
    <scope>NUCLEOTIDE SEQUENCE [LARGE SCALE GENOMIC DNA]</scope>
    <source>
        <strain evidence="10 11">IOP40-10</strain>
    </source>
</reference>
<keyword evidence="5 8" id="KW-0812">Transmembrane</keyword>
<dbReference type="Gene3D" id="1.20.1250.20">
    <property type="entry name" value="MFS general substrate transporter like domains"/>
    <property type="match status" value="1"/>
</dbReference>
<feature type="transmembrane region" description="Helical" evidence="8">
    <location>
        <begin position="151"/>
        <end position="170"/>
    </location>
</feature>
<evidence type="ECO:0000256" key="4">
    <source>
        <dbReference type="ARBA" id="ARBA00022475"/>
    </source>
</evidence>
<dbReference type="InterPro" id="IPR020846">
    <property type="entry name" value="MFS_dom"/>
</dbReference>
<evidence type="ECO:0000256" key="1">
    <source>
        <dbReference type="ARBA" id="ARBA00004651"/>
    </source>
</evidence>
<sequence>MRNVIPGGWKRGVRVQVSCKTYRYGFFHILDICVSVRKNSRYSLDNQVQTMSSPAIRPAATRIPNATPDALPAGVSPRSAAYKRIALALFLAGFSTFSLLYCVQPLLPAFAREFHIGAASSSLSLSLSTGLLAVSILCAGALSERVGRRGLMFASMTLAALFNVLAAISPNWNLLLIWRALEGFALGGVPAVAMAYLAEEIAPDGLGLSMGLYVGGTAFGGMVGRIGMSALEEYFSWRTAMLTIGVVDLVAAIAFVMLLPQSRRFVKRTDLTLRHHLRLWNAQLHHARLPFVFAIGFLVMGSFVTVYNYAAFRLTAAPFNLSATACGLIFGAYLFGMVSSSSAGALADRLGRTPVLVSGILVFAAGLALTLSHSLVAIIVGIVLITIGFFVAHAVASGWVGHLAGSAKGHAASLYLLAYYLGSSVLGSAGGTVWQHGAWGAVVAYVAVLLALSLVAARRIIRAERVR</sequence>
<comment type="caution">
    <text evidence="10">The sequence shown here is derived from an EMBL/GenBank/DDBJ whole genome shotgun (WGS) entry which is preliminary data.</text>
</comment>
<proteinExistence type="inferred from homology"/>
<dbReference type="Pfam" id="PF07690">
    <property type="entry name" value="MFS_1"/>
    <property type="match status" value="1"/>
</dbReference>
<evidence type="ECO:0000256" key="6">
    <source>
        <dbReference type="ARBA" id="ARBA00022989"/>
    </source>
</evidence>
<evidence type="ECO:0000256" key="3">
    <source>
        <dbReference type="ARBA" id="ARBA00022448"/>
    </source>
</evidence>
<name>B1FNK7_9BURK</name>